<evidence type="ECO:0000256" key="3">
    <source>
        <dbReference type="ARBA" id="ARBA00022475"/>
    </source>
</evidence>
<sequence>MMGVEHALVVHCAGLDELNPIGDAEIVEVTQNGYRRYILTPEELGIPRCTLQDLEGGDADDNCRILRQVFQGGEHCDNAIGNTIAYNAGAVQFYRSWRMISYNQDEFFTLLSKLQGSAFRGNGPRRALFMACFAMVVAIGNHMYSIAFIPSTMSVACTYTLNVFNVFLGLLVSFRLNSAFNQWRSGVVAMGSVGDAARGIVSSTVSFLDLREDGEDKLRFAGELRRLVCLYVSILVQDARGCAQEDLSSFIQGHLLDETEAEEMKRCGVVCNRERVQKGRGVSVAQANPYKLRSSMVEFGHRRNWFGMPQAAAVNGYVSTLVSLYSTIYTIANIPIPFNYAHFLVAVMTAYLTVYTFAIVHASSYITPFWVYGWGFVIFSADDVAREIECPFGTDHNDIDLENRIVRIEEELDVVLRSAYCHEASLRAPVLYSPKSMESTTSVCVDSLPFSEVSDHVVEETNPSLSFAPSEIPMPAGPMLRFMLTHSNSDKDFQAPLSDVEEGGVPAEEAPLVAASPKPGYGSSSSARNEVWL</sequence>
<feature type="compositionally biased region" description="Polar residues" evidence="10">
    <location>
        <begin position="522"/>
        <end position="533"/>
    </location>
</feature>
<evidence type="ECO:0000256" key="8">
    <source>
        <dbReference type="ARBA" id="ARBA00023065"/>
    </source>
</evidence>
<keyword evidence="7 11" id="KW-1133">Transmembrane helix</keyword>
<evidence type="ECO:0000313" key="13">
    <source>
        <dbReference type="EMBL" id="RHY68475.1"/>
    </source>
</evidence>
<feature type="transmembrane region" description="Helical" evidence="11">
    <location>
        <begin position="340"/>
        <end position="360"/>
    </location>
</feature>
<evidence type="ECO:0000256" key="11">
    <source>
        <dbReference type="SAM" id="Phobius"/>
    </source>
</evidence>
<dbReference type="VEuPathDB" id="FungiDB:H257_05096"/>
<feature type="domain" description="Glycosyl transferase family 3" evidence="12">
    <location>
        <begin position="2"/>
        <end position="91"/>
    </location>
</feature>
<evidence type="ECO:0000256" key="6">
    <source>
        <dbReference type="ARBA" id="ARBA00022692"/>
    </source>
</evidence>
<dbReference type="PANTHER" id="PTHR33281:SF19">
    <property type="entry name" value="VOLTAGE-DEPENDENT ANION CHANNEL-FORMING PROTEIN YNEE"/>
    <property type="match status" value="1"/>
</dbReference>
<keyword evidence="6 11" id="KW-0812">Transmembrane</keyword>
<dbReference type="SUPFAM" id="SSF52418">
    <property type="entry name" value="Nucleoside phosphorylase/phosphoribosyltransferase catalytic domain"/>
    <property type="match status" value="1"/>
</dbReference>
<comment type="subcellular location">
    <subcellularLocation>
        <location evidence="1">Cell membrane</location>
        <topology evidence="1">Multi-pass membrane protein</topology>
    </subcellularLocation>
</comment>
<evidence type="ECO:0000256" key="4">
    <source>
        <dbReference type="ARBA" id="ARBA00022676"/>
    </source>
</evidence>
<protein>
    <recommendedName>
        <fullName evidence="12">Glycosyl transferase family 3 domain-containing protein</fullName>
    </recommendedName>
</protein>
<reference evidence="13 14" key="1">
    <citation type="submission" date="2018-08" db="EMBL/GenBank/DDBJ databases">
        <title>Aphanomyces genome sequencing and annotation.</title>
        <authorList>
            <person name="Minardi D."/>
            <person name="Oidtmann B."/>
            <person name="Van Der Giezen M."/>
            <person name="Studholme D.J."/>
        </authorList>
    </citation>
    <scope>NUCLEOTIDE SEQUENCE [LARGE SCALE GENOMIC DNA]</scope>
    <source>
        <strain evidence="13 14">D2</strain>
    </source>
</reference>
<evidence type="ECO:0000259" key="12">
    <source>
        <dbReference type="Pfam" id="PF00591"/>
    </source>
</evidence>
<dbReference type="EMBL" id="QUTD01004364">
    <property type="protein sequence ID" value="RHY68475.1"/>
    <property type="molecule type" value="Genomic_DNA"/>
</dbReference>
<dbReference type="InterPro" id="IPR044669">
    <property type="entry name" value="YneE/VCCN1/2-like"/>
</dbReference>
<evidence type="ECO:0000256" key="1">
    <source>
        <dbReference type="ARBA" id="ARBA00004651"/>
    </source>
</evidence>
<feature type="transmembrane region" description="Helical" evidence="11">
    <location>
        <begin position="127"/>
        <end position="147"/>
    </location>
</feature>
<dbReference type="GO" id="GO:0016757">
    <property type="term" value="F:glycosyltransferase activity"/>
    <property type="evidence" value="ECO:0007669"/>
    <property type="project" value="UniProtKB-KW"/>
</dbReference>
<proteinExistence type="predicted"/>
<dbReference type="InterPro" id="IPR000312">
    <property type="entry name" value="Glycosyl_Trfase_fam3"/>
</dbReference>
<keyword evidence="5" id="KW-0808">Transferase</keyword>
<organism evidence="13 14">
    <name type="scientific">Aphanomyces astaci</name>
    <name type="common">Crayfish plague agent</name>
    <dbReference type="NCBI Taxonomy" id="112090"/>
    <lineage>
        <taxon>Eukaryota</taxon>
        <taxon>Sar</taxon>
        <taxon>Stramenopiles</taxon>
        <taxon>Oomycota</taxon>
        <taxon>Saprolegniomycetes</taxon>
        <taxon>Saprolegniales</taxon>
        <taxon>Verrucalvaceae</taxon>
        <taxon>Aphanomyces</taxon>
    </lineage>
</organism>
<accession>A0A397DPQ6</accession>
<dbReference type="PANTHER" id="PTHR33281">
    <property type="entry name" value="UPF0187 PROTEIN YNEE"/>
    <property type="match status" value="1"/>
</dbReference>
<dbReference type="Pfam" id="PF00591">
    <property type="entry name" value="Glycos_transf_3"/>
    <property type="match status" value="1"/>
</dbReference>
<dbReference type="GO" id="GO:0005254">
    <property type="term" value="F:chloride channel activity"/>
    <property type="evidence" value="ECO:0007669"/>
    <property type="project" value="InterPro"/>
</dbReference>
<feature type="transmembrane region" description="Helical" evidence="11">
    <location>
        <begin position="153"/>
        <end position="174"/>
    </location>
</feature>
<evidence type="ECO:0000256" key="7">
    <source>
        <dbReference type="ARBA" id="ARBA00022989"/>
    </source>
</evidence>
<evidence type="ECO:0000256" key="2">
    <source>
        <dbReference type="ARBA" id="ARBA00022448"/>
    </source>
</evidence>
<gene>
    <name evidence="13" type="ORF">DYB30_001043</name>
</gene>
<evidence type="ECO:0000256" key="10">
    <source>
        <dbReference type="SAM" id="MobiDB-lite"/>
    </source>
</evidence>
<evidence type="ECO:0000313" key="14">
    <source>
        <dbReference type="Proteomes" id="UP000266643"/>
    </source>
</evidence>
<keyword evidence="4" id="KW-0328">Glycosyltransferase</keyword>
<evidence type="ECO:0000256" key="5">
    <source>
        <dbReference type="ARBA" id="ARBA00022679"/>
    </source>
</evidence>
<dbReference type="Proteomes" id="UP000266643">
    <property type="component" value="Unassembled WGS sequence"/>
</dbReference>
<name>A0A397DPQ6_APHAT</name>
<dbReference type="Gene3D" id="3.40.1030.10">
    <property type="entry name" value="Nucleoside phosphorylase/phosphoribosyltransferase catalytic domain"/>
    <property type="match status" value="1"/>
</dbReference>
<keyword evidence="8" id="KW-0406">Ion transport</keyword>
<dbReference type="AlphaFoldDB" id="A0A397DPQ6"/>
<dbReference type="VEuPathDB" id="FungiDB:H257_05095"/>
<keyword evidence="2" id="KW-0813">Transport</keyword>
<dbReference type="GO" id="GO:0005886">
    <property type="term" value="C:plasma membrane"/>
    <property type="evidence" value="ECO:0007669"/>
    <property type="project" value="UniProtKB-SubCell"/>
</dbReference>
<feature type="transmembrane region" description="Helical" evidence="11">
    <location>
        <begin position="312"/>
        <end position="334"/>
    </location>
</feature>
<comment type="caution">
    <text evidence="13">The sequence shown here is derived from an EMBL/GenBank/DDBJ whole genome shotgun (WGS) entry which is preliminary data.</text>
</comment>
<dbReference type="InterPro" id="IPR035902">
    <property type="entry name" value="Nuc_phospho_transferase"/>
</dbReference>
<feature type="region of interest" description="Disordered" evidence="10">
    <location>
        <begin position="492"/>
        <end position="533"/>
    </location>
</feature>
<dbReference type="Pfam" id="PF25539">
    <property type="entry name" value="Bestrophin_2"/>
    <property type="match status" value="1"/>
</dbReference>
<keyword evidence="3" id="KW-1003">Cell membrane</keyword>
<evidence type="ECO:0000256" key="9">
    <source>
        <dbReference type="ARBA" id="ARBA00023136"/>
    </source>
</evidence>
<keyword evidence="9 11" id="KW-0472">Membrane</keyword>